<dbReference type="AlphaFoldDB" id="A0AAP2Z205"/>
<dbReference type="Proteomes" id="UP001320972">
    <property type="component" value="Unassembled WGS sequence"/>
</dbReference>
<dbReference type="EMBL" id="JAOPKB010000011">
    <property type="protein sequence ID" value="MCU4974258.1"/>
    <property type="molecule type" value="Genomic_DNA"/>
</dbReference>
<dbReference type="EMBL" id="JAOPKA010000018">
    <property type="protein sequence ID" value="MCU4743757.1"/>
    <property type="molecule type" value="Genomic_DNA"/>
</dbReference>
<dbReference type="RefSeq" id="WP_338005572.1">
    <property type="nucleotide sequence ID" value="NZ_JAOPKA010000018.1"/>
</dbReference>
<evidence type="ECO:0000313" key="2">
    <source>
        <dbReference type="EMBL" id="MCU4743757.1"/>
    </source>
</evidence>
<protein>
    <recommendedName>
        <fullName evidence="1">Halobacterial output domain-containing protein</fullName>
    </recommendedName>
</protein>
<name>A0AAP2Z205_9EURY</name>
<dbReference type="Pfam" id="PF18545">
    <property type="entry name" value="HalOD1"/>
    <property type="match status" value="1"/>
</dbReference>
<proteinExistence type="predicted"/>
<organism evidence="2 5">
    <name type="scientific">Natronoglomus mannanivorans</name>
    <dbReference type="NCBI Taxonomy" id="2979990"/>
    <lineage>
        <taxon>Archaea</taxon>
        <taxon>Methanobacteriati</taxon>
        <taxon>Methanobacteriota</taxon>
        <taxon>Stenosarchaea group</taxon>
        <taxon>Halobacteria</taxon>
        <taxon>Halobacteriales</taxon>
        <taxon>Natrialbaceae</taxon>
        <taxon>Natronoglomus</taxon>
    </lineage>
</organism>
<accession>A0AAP2Z205</accession>
<feature type="domain" description="Halobacterial output" evidence="1">
    <location>
        <begin position="21"/>
        <end position="89"/>
    </location>
</feature>
<evidence type="ECO:0000313" key="4">
    <source>
        <dbReference type="Proteomes" id="UP001320972"/>
    </source>
</evidence>
<dbReference type="InterPro" id="IPR040624">
    <property type="entry name" value="HalOD1"/>
</dbReference>
<sequence length="98" mass="10894">MDHSPSSGRDELRIDYLTYGSPSRAIVTAIAALENRDVMERSPLYETVDPEALDQLLQHAMERDRPTVVELPVDNYTVRAHSDGTLEVTDIPPELGSS</sequence>
<dbReference type="Proteomes" id="UP001321018">
    <property type="component" value="Unassembled WGS sequence"/>
</dbReference>
<keyword evidence="4" id="KW-1185">Reference proteome</keyword>
<comment type="caution">
    <text evidence="2">The sequence shown here is derived from an EMBL/GenBank/DDBJ whole genome shotgun (WGS) entry which is preliminary data.</text>
</comment>
<evidence type="ECO:0000313" key="5">
    <source>
        <dbReference type="Proteomes" id="UP001321018"/>
    </source>
</evidence>
<reference evidence="2 4" key="1">
    <citation type="submission" date="2022-09" db="EMBL/GenBank/DDBJ databases">
        <title>Enrichment on poylsaccharides allowed isolation of novel metabolic and taxonomic groups of Haloarchaea.</title>
        <authorList>
            <person name="Sorokin D.Y."/>
            <person name="Elcheninov A.G."/>
            <person name="Khizhniak T.V."/>
            <person name="Kolganova T.V."/>
            <person name="Kublanov I.V."/>
        </authorList>
    </citation>
    <scope>NUCLEOTIDE SEQUENCE</scope>
    <source>
        <strain evidence="3 4">AArc-m2/3/4</strain>
        <strain evidence="2">AArc-xg1-1</strain>
    </source>
</reference>
<evidence type="ECO:0000313" key="3">
    <source>
        <dbReference type="EMBL" id="MCU4974258.1"/>
    </source>
</evidence>
<gene>
    <name evidence="3" type="ORF">OB955_16150</name>
    <name evidence="2" type="ORF">OB960_20440</name>
</gene>
<evidence type="ECO:0000259" key="1">
    <source>
        <dbReference type="Pfam" id="PF18545"/>
    </source>
</evidence>